<proteinExistence type="predicted"/>
<evidence type="ECO:0000313" key="2">
    <source>
        <dbReference type="EMBL" id="RMD77723.1"/>
    </source>
</evidence>
<reference evidence="2 3" key="1">
    <citation type="submission" date="2018-10" db="EMBL/GenBank/DDBJ databases">
        <title>Thermophilic Lithotrophy and Phototrophy in an Intertidal, Iron-rich, Geothermal Spring.</title>
        <authorList>
            <person name="Ward L.M."/>
            <person name="Idei A."/>
            <person name="Nakagawa M."/>
            <person name="Ueno Y."/>
            <person name="Fischer W."/>
            <person name="Mcglynn S.E."/>
        </authorList>
    </citation>
    <scope>NUCLEOTIDE SEQUENCE [LARGE SCALE GENOMIC DNA]</scope>
    <source>
        <strain evidence="2">J137</strain>
    </source>
</reference>
<protein>
    <submittedName>
        <fullName evidence="2">Iron-sulfur cluster assembly scaffold protein</fullName>
    </submittedName>
</protein>
<evidence type="ECO:0000313" key="3">
    <source>
        <dbReference type="Proteomes" id="UP000269410"/>
    </source>
</evidence>
<accession>A0A3M0Z105</accession>
<gene>
    <name evidence="2" type="ORF">D6810_00215</name>
</gene>
<organism evidence="2 3">
    <name type="scientific">Candidatus Dojkabacteria bacterium</name>
    <dbReference type="NCBI Taxonomy" id="2099670"/>
    <lineage>
        <taxon>Bacteria</taxon>
        <taxon>Candidatus Dojkabacteria</taxon>
    </lineage>
</organism>
<dbReference type="CDD" id="cd06664">
    <property type="entry name" value="IscU_like"/>
    <property type="match status" value="1"/>
</dbReference>
<dbReference type="Proteomes" id="UP000269410">
    <property type="component" value="Unassembled WGS sequence"/>
</dbReference>
<dbReference type="InterPro" id="IPR002871">
    <property type="entry name" value="NIF_FeS_clus_asmbl_NifU_N"/>
</dbReference>
<dbReference type="AlphaFoldDB" id="A0A3M0Z105"/>
<comment type="caution">
    <text evidence="2">The sequence shown here is derived from an EMBL/GenBank/DDBJ whole genome shotgun (WGS) entry which is preliminary data.</text>
</comment>
<dbReference type="GO" id="GO:0051536">
    <property type="term" value="F:iron-sulfur cluster binding"/>
    <property type="evidence" value="ECO:0007669"/>
    <property type="project" value="InterPro"/>
</dbReference>
<feature type="domain" description="NIF system FeS cluster assembly NifU N-terminal" evidence="1">
    <location>
        <begin position="6"/>
        <end position="122"/>
    </location>
</feature>
<dbReference type="Gene3D" id="3.90.1010.10">
    <property type="match status" value="1"/>
</dbReference>
<dbReference type="GO" id="GO:0016226">
    <property type="term" value="P:iron-sulfur cluster assembly"/>
    <property type="evidence" value="ECO:0007669"/>
    <property type="project" value="InterPro"/>
</dbReference>
<dbReference type="EMBL" id="RFKV01000006">
    <property type="protein sequence ID" value="RMD77723.1"/>
    <property type="molecule type" value="Genomic_DNA"/>
</dbReference>
<dbReference type="Pfam" id="PF01592">
    <property type="entry name" value="NifU_N"/>
    <property type="match status" value="1"/>
</dbReference>
<sequence>MNSELENIIDHYKNPRNVLDKTQVKDYFLTTESSNLSCGDRCRFVLIPSDGKHKVLHDSEGCSLTIAAASILSEMFNNNEMDKKKMLSLDFDSFVESLGVQITFSRRKCIYVAFEAFKKLIQQLHH</sequence>
<dbReference type="SUPFAM" id="SSF82649">
    <property type="entry name" value="SufE/NifU"/>
    <property type="match status" value="1"/>
</dbReference>
<name>A0A3M0Z105_9BACT</name>
<dbReference type="GO" id="GO:0005506">
    <property type="term" value="F:iron ion binding"/>
    <property type="evidence" value="ECO:0007669"/>
    <property type="project" value="InterPro"/>
</dbReference>
<evidence type="ECO:0000259" key="1">
    <source>
        <dbReference type="Pfam" id="PF01592"/>
    </source>
</evidence>